<proteinExistence type="predicted"/>
<dbReference type="EMBL" id="UINC01108083">
    <property type="protein sequence ID" value="SVC73921.1"/>
    <property type="molecule type" value="Genomic_DNA"/>
</dbReference>
<sequence length="101" mass="10964">MEVLDTAALLSWPLEMLMQGICANSQLNEVQRLSPSRHLMLEAQGPRFETPNPAAIAVATEASQETGDFSGLSSVDLDVLALAFSTGYTLVTDDYRMQNVC</sequence>
<evidence type="ECO:0000313" key="2">
    <source>
        <dbReference type="EMBL" id="SVC73921.1"/>
    </source>
</evidence>
<dbReference type="InterPro" id="IPR033411">
    <property type="entry name" value="Ribonuclease_PIN"/>
</dbReference>
<reference evidence="2" key="1">
    <citation type="submission" date="2018-05" db="EMBL/GenBank/DDBJ databases">
        <authorList>
            <person name="Lanie J.A."/>
            <person name="Ng W.-L."/>
            <person name="Kazmierczak K.M."/>
            <person name="Andrzejewski T.M."/>
            <person name="Davidsen T.M."/>
            <person name="Wayne K.J."/>
            <person name="Tettelin H."/>
            <person name="Glass J.I."/>
            <person name="Rusch D."/>
            <person name="Podicherti R."/>
            <person name="Tsui H.-C.T."/>
            <person name="Winkler M.E."/>
        </authorList>
    </citation>
    <scope>NUCLEOTIDE SEQUENCE</scope>
</reference>
<evidence type="ECO:0000259" key="1">
    <source>
        <dbReference type="Pfam" id="PF17146"/>
    </source>
</evidence>
<dbReference type="Gene3D" id="3.40.50.1010">
    <property type="entry name" value="5'-nuclease"/>
    <property type="match status" value="1"/>
</dbReference>
<dbReference type="SUPFAM" id="SSF88723">
    <property type="entry name" value="PIN domain-like"/>
    <property type="match status" value="1"/>
</dbReference>
<feature type="domain" description="Ribonuclease PIN" evidence="1">
    <location>
        <begin position="3"/>
        <end position="84"/>
    </location>
</feature>
<protein>
    <recommendedName>
        <fullName evidence="1">Ribonuclease PIN domain-containing protein</fullName>
    </recommendedName>
</protein>
<accession>A0A382PPM3</accession>
<dbReference type="InterPro" id="IPR029060">
    <property type="entry name" value="PIN-like_dom_sf"/>
</dbReference>
<dbReference type="AlphaFoldDB" id="A0A382PPM3"/>
<dbReference type="Pfam" id="PF17146">
    <property type="entry name" value="PIN_6"/>
    <property type="match status" value="1"/>
</dbReference>
<gene>
    <name evidence="2" type="ORF">METZ01_LOCUS326775</name>
</gene>
<feature type="non-terminal residue" evidence="2">
    <location>
        <position position="101"/>
    </location>
</feature>
<name>A0A382PPM3_9ZZZZ</name>
<organism evidence="2">
    <name type="scientific">marine metagenome</name>
    <dbReference type="NCBI Taxonomy" id="408172"/>
    <lineage>
        <taxon>unclassified sequences</taxon>
        <taxon>metagenomes</taxon>
        <taxon>ecological metagenomes</taxon>
    </lineage>
</organism>